<dbReference type="Pfam" id="PF11678">
    <property type="entry name" value="Tle3_C"/>
    <property type="match status" value="1"/>
</dbReference>
<feature type="compositionally biased region" description="Basic and acidic residues" evidence="1">
    <location>
        <begin position="677"/>
        <end position="690"/>
    </location>
</feature>
<reference evidence="4 5" key="1">
    <citation type="submission" date="2020-01" db="EMBL/GenBank/DDBJ databases">
        <authorList>
            <person name="Lee S.D."/>
        </authorList>
    </citation>
    <scope>NUCLEOTIDE SEQUENCE [LARGE SCALE GENOMIC DNA]</scope>
    <source>
        <strain evidence="4 5">SAP-1</strain>
    </source>
</reference>
<dbReference type="EMBL" id="JAADJU010000003">
    <property type="protein sequence ID" value="NMP26439.1"/>
    <property type="molecule type" value="Genomic_DNA"/>
</dbReference>
<evidence type="ECO:0000313" key="4">
    <source>
        <dbReference type="EMBL" id="NMP26439.1"/>
    </source>
</evidence>
<dbReference type="Proteomes" id="UP000585363">
    <property type="component" value="Unassembled WGS sequence"/>
</dbReference>
<reference evidence="4 5" key="2">
    <citation type="submission" date="2020-06" db="EMBL/GenBank/DDBJ databases">
        <title>Polyphasic characterization of a Rahnella strain isolated from tree sap.</title>
        <authorList>
            <person name="Kim I.S."/>
        </authorList>
    </citation>
    <scope>NUCLEOTIDE SEQUENCE [LARGE SCALE GENOMIC DNA]</scope>
    <source>
        <strain evidence="4 5">SAP-1</strain>
    </source>
</reference>
<dbReference type="InterPro" id="IPR021692">
    <property type="entry name" value="Tle3_C"/>
</dbReference>
<protein>
    <submittedName>
        <fullName evidence="4">DUF3274 domain-containing protein</fullName>
    </submittedName>
</protein>
<feature type="domain" description="Antibacterial effector protein Tle3 C-terminal" evidence="2">
    <location>
        <begin position="573"/>
        <end position="630"/>
    </location>
</feature>
<keyword evidence="5" id="KW-1185">Reference proteome</keyword>
<accession>A0A848MGZ6</accession>
<evidence type="ECO:0000259" key="2">
    <source>
        <dbReference type="Pfam" id="PF11678"/>
    </source>
</evidence>
<sequence>MSDNNTNSIRNPKYLSVKDIGRPMTSGACLIKNCAVKPPLPCMVILVHGVNDVGEAYQDQDQALCRGLNTRLGRNDLAPHSWRTQEFMIEDPQGGFSKKTCSVQEQTCINRVNRSPVIPFYWGYKPVDHATWQQDQRRYRDELLKNMPDVDLPYDTYREFDQRKIRTHNGENIDNLRNWLDTMAAKNGGTFANATTNIPDMFGPGTRGLILAAIAKLKSRSELWNHGDWSHPIYQNPHRIYQAYAARRLADLILDIRQNPDTQHDTINIVAHSQGTILTMLANMWVHAEGFAPADCVILNHSPYSLENRWLENTMPGNQQSSQGRQKTFANFCKLMAKNPRCQPAAASHDSDYIKYLTGIGCLSRKASWDQPAYNRNNFGMVYNYFCPNDQVVSIAPVQGFGWRGIPDKLRAPLGDNLRQRVFCRGVTVGDKTGFHFEMPSCQEDDSKDTKYRYRDVTINAPLLPEPFVFSLQGEGKGYKAALSGNDPRIAKAAMKAEKLVGEFIGVPHHPEFYHLLPNQNLSESQLQVLAEEHPWEIVKGTVIGYRDSPKELLIYRRMTEPELDMAIKNDISYSQHSSIVKSSEAIEKSMVYDLAIGKCNSFEFEDFWDYLLLQADWRREENPLPEVRKYYKEGILDFDKIKQFMNKPERENGMPVGEYGVVNDYGARQVQVIRSQRDDSGAEEYRDVLQWENPKPINNP</sequence>
<name>A0A848MGZ6_9GAMM</name>
<comment type="caution">
    <text evidence="4">The sequence shown here is derived from an EMBL/GenBank/DDBJ whole genome shotgun (WGS) entry which is preliminary data.</text>
</comment>
<evidence type="ECO:0000313" key="5">
    <source>
        <dbReference type="Proteomes" id="UP000585363"/>
    </source>
</evidence>
<organism evidence="4 5">
    <name type="scientific">Rouxiella aceris</name>
    <dbReference type="NCBI Taxonomy" id="2703884"/>
    <lineage>
        <taxon>Bacteria</taxon>
        <taxon>Pseudomonadati</taxon>
        <taxon>Pseudomonadota</taxon>
        <taxon>Gammaproteobacteria</taxon>
        <taxon>Enterobacterales</taxon>
        <taxon>Yersiniaceae</taxon>
        <taxon>Rouxiella</taxon>
    </lineage>
</organism>
<dbReference type="InterPro" id="IPR056221">
    <property type="entry name" value="Tle3_ab_dom"/>
</dbReference>
<feature type="region of interest" description="Disordered" evidence="1">
    <location>
        <begin position="677"/>
        <end position="701"/>
    </location>
</feature>
<dbReference type="RefSeq" id="WP_169402147.1">
    <property type="nucleotide sequence ID" value="NZ_JAADJU010000003.1"/>
</dbReference>
<dbReference type="Pfam" id="PF24322">
    <property type="entry name" value="Tle3"/>
    <property type="match status" value="1"/>
</dbReference>
<proteinExistence type="predicted"/>
<dbReference type="AlphaFoldDB" id="A0A848MGZ6"/>
<evidence type="ECO:0000259" key="3">
    <source>
        <dbReference type="Pfam" id="PF24322"/>
    </source>
</evidence>
<gene>
    <name evidence="4" type="ORF">GW590_06105</name>
</gene>
<evidence type="ECO:0000256" key="1">
    <source>
        <dbReference type="SAM" id="MobiDB-lite"/>
    </source>
</evidence>
<feature type="domain" description="T6SS Tle3 phospholipase effector alpha/beta" evidence="3">
    <location>
        <begin position="40"/>
        <end position="407"/>
    </location>
</feature>